<feature type="non-terminal residue" evidence="1">
    <location>
        <position position="211"/>
    </location>
</feature>
<reference evidence="1" key="1">
    <citation type="journal article" date="2014" name="Front. Microbiol.">
        <title>High frequency of phylogenetically diverse reductive dehalogenase-homologous genes in deep subseafloor sedimentary metagenomes.</title>
        <authorList>
            <person name="Kawai M."/>
            <person name="Futagami T."/>
            <person name="Toyoda A."/>
            <person name="Takaki Y."/>
            <person name="Nishi S."/>
            <person name="Hori S."/>
            <person name="Arai W."/>
            <person name="Tsubouchi T."/>
            <person name="Morono Y."/>
            <person name="Uchiyama I."/>
            <person name="Ito T."/>
            <person name="Fujiyama A."/>
            <person name="Inagaki F."/>
            <person name="Takami H."/>
        </authorList>
    </citation>
    <scope>NUCLEOTIDE SEQUENCE</scope>
    <source>
        <strain evidence="1">Expedition CK06-06</strain>
    </source>
</reference>
<dbReference type="EMBL" id="BARS01035440">
    <property type="protein sequence ID" value="GAG18542.1"/>
    <property type="molecule type" value="Genomic_DNA"/>
</dbReference>
<gene>
    <name evidence="1" type="ORF">S01H1_54599</name>
</gene>
<evidence type="ECO:0000313" key="1">
    <source>
        <dbReference type="EMBL" id="GAG18542.1"/>
    </source>
</evidence>
<protein>
    <submittedName>
        <fullName evidence="1">Uncharacterized protein</fullName>
    </submittedName>
</protein>
<dbReference type="AlphaFoldDB" id="X0W5I2"/>
<accession>X0W5I2</accession>
<organism evidence="1">
    <name type="scientific">marine sediment metagenome</name>
    <dbReference type="NCBI Taxonomy" id="412755"/>
    <lineage>
        <taxon>unclassified sequences</taxon>
        <taxon>metagenomes</taxon>
        <taxon>ecological metagenomes</taxon>
    </lineage>
</organism>
<proteinExistence type="predicted"/>
<sequence length="211" mass="24631">MTEKTFVKKLENIFITEGFLTKKEIGAGYGVADLVLVKLSPKQCTVRIRNKQFKPLLNEQYFKIFQYLPEEIEGKPANLEYLVEQTNLSKSFLKYTLLARLEKDGYIKKTKDDFYFRINGWMPIAKEIIAIEAKLKNWKRGFEQANRYKSFANKVYLAVPLEISHLVDRSLLKAHNVGLIVFDPKHNIKKATHIKRVEPLSICKYNLVPEF</sequence>
<name>X0W5I2_9ZZZZ</name>
<dbReference type="InterPro" id="IPR036390">
    <property type="entry name" value="WH_DNA-bd_sf"/>
</dbReference>
<comment type="caution">
    <text evidence="1">The sequence shown here is derived from an EMBL/GenBank/DDBJ whole genome shotgun (WGS) entry which is preliminary data.</text>
</comment>
<dbReference type="SUPFAM" id="SSF46785">
    <property type="entry name" value="Winged helix' DNA-binding domain"/>
    <property type="match status" value="1"/>
</dbReference>